<reference evidence="1" key="1">
    <citation type="submission" date="2013-05" db="EMBL/GenBank/DDBJ databases">
        <title>Genome assembly of Cystobacter fuscus DSM 2262.</title>
        <authorList>
            <person name="Sharma G."/>
            <person name="Khatri I."/>
            <person name="Kaur C."/>
            <person name="Mayilraj S."/>
            <person name="Subramanian S."/>
        </authorList>
    </citation>
    <scope>NUCLEOTIDE SEQUENCE [LARGE SCALE GENOMIC DNA]</scope>
    <source>
        <strain evidence="1">DSM 2262</strain>
    </source>
</reference>
<dbReference type="SUPFAM" id="SSF48371">
    <property type="entry name" value="ARM repeat"/>
    <property type="match status" value="1"/>
</dbReference>
<evidence type="ECO:0008006" key="3">
    <source>
        <dbReference type="Google" id="ProtNLM"/>
    </source>
</evidence>
<dbReference type="InterPro" id="IPR011989">
    <property type="entry name" value="ARM-like"/>
</dbReference>
<dbReference type="OrthoDB" id="5378842at2"/>
<keyword evidence="2" id="KW-1185">Reference proteome</keyword>
<comment type="caution">
    <text evidence="1">The sequence shown here is derived from an EMBL/GenBank/DDBJ whole genome shotgun (WGS) entry which is preliminary data.</text>
</comment>
<dbReference type="EMBL" id="ANAH02000028">
    <property type="protein sequence ID" value="EPX57952.1"/>
    <property type="molecule type" value="Genomic_DNA"/>
</dbReference>
<dbReference type="Pfam" id="PF13646">
    <property type="entry name" value="HEAT_2"/>
    <property type="match status" value="1"/>
</dbReference>
<proteinExistence type="predicted"/>
<dbReference type="PANTHER" id="PTHR12697">
    <property type="entry name" value="PBS LYASE HEAT-LIKE PROTEIN"/>
    <property type="match status" value="1"/>
</dbReference>
<evidence type="ECO:0000313" key="2">
    <source>
        <dbReference type="Proteomes" id="UP000011682"/>
    </source>
</evidence>
<name>S9P6U7_CYSF2</name>
<dbReference type="GO" id="GO:0016491">
    <property type="term" value="F:oxidoreductase activity"/>
    <property type="evidence" value="ECO:0007669"/>
    <property type="project" value="TreeGrafter"/>
</dbReference>
<dbReference type="SMART" id="SM00567">
    <property type="entry name" value="EZ_HEAT"/>
    <property type="match status" value="5"/>
</dbReference>
<protein>
    <recommendedName>
        <fullName evidence="3">Vitellogenin domain-containing protein</fullName>
    </recommendedName>
</protein>
<gene>
    <name evidence="1" type="ORF">D187_004486</name>
</gene>
<evidence type="ECO:0000313" key="1">
    <source>
        <dbReference type="EMBL" id="EPX57952.1"/>
    </source>
</evidence>
<dbReference type="InterPro" id="IPR004155">
    <property type="entry name" value="PBS_lyase_HEAT"/>
</dbReference>
<dbReference type="eggNOG" id="COG1413">
    <property type="taxonomic scope" value="Bacteria"/>
</dbReference>
<accession>S9P6U7</accession>
<dbReference type="InterPro" id="IPR016024">
    <property type="entry name" value="ARM-type_fold"/>
</dbReference>
<organism evidence="1 2">
    <name type="scientific">Cystobacter fuscus (strain ATCC 25194 / DSM 2262 / NBRC 100088 / M29)</name>
    <dbReference type="NCBI Taxonomy" id="1242864"/>
    <lineage>
        <taxon>Bacteria</taxon>
        <taxon>Pseudomonadati</taxon>
        <taxon>Myxococcota</taxon>
        <taxon>Myxococcia</taxon>
        <taxon>Myxococcales</taxon>
        <taxon>Cystobacterineae</taxon>
        <taxon>Archangiaceae</taxon>
        <taxon>Cystobacter</taxon>
    </lineage>
</organism>
<dbReference type="AlphaFoldDB" id="S9P6U7"/>
<dbReference type="Gene3D" id="1.25.10.10">
    <property type="entry name" value="Leucine-rich Repeat Variant"/>
    <property type="match status" value="2"/>
</dbReference>
<sequence>MPWKFRRALVSSVAVILMLMGLGVVWWRQPGSDTPAPRVEQATASAASPAQPTVVSGLAAPKADGLRVWTPGMLYRYALSTEQKVSFGNSKQPAGAPSLPGMHLTLQGEWSVGVVAVEAERVHVRVNLQTSTFQLSVEGNDALPPDVRRTMTAALELPFFLTLDKSGAVALTHFEEPVDDLTRGILRTLVASSQFVVPGQLTQAWRSDELDTTGQYVAVYVRQGNNRFEKKKQVYTHLTTPQGLQPMGSDVHTTTYMSAVFELGEDIWTQSLQDKEHLEVDTGEGMPRVFNDLELSLRLLERRMDATLKGSLEARRGLLSTATMATFQGRAQDPLEHYRQILGNRTFDELIQALRSLPAEEKARDDARTQVMEQLRALFMLQPGEALKVPDILRSGMPQLAASPMLGALSAASTPEAIHSLATASGDSSLAHDVRMDAVSALGMAGEPNREGVDALRHLTRDQDAMLRDTASLAFGNAAYQMTDDDARGAEALVHEMKNNYRSATTPEQQALALRAIGNTRAPDALDTIREALRSNAIQVRVAAMEALRNIPGPEADRLLSERLLTDPATQVRRGAVFACGFRPLGTLLPVLRQALQKDASDGVRSDIINLLGTVRGAAPEALLLLQWASQNEPHPELRRMAAVFLNTPTAPSPLPPDSPAH</sequence>
<dbReference type="PANTHER" id="PTHR12697:SF5">
    <property type="entry name" value="DEOXYHYPUSINE HYDROXYLASE"/>
    <property type="match status" value="1"/>
</dbReference>
<dbReference type="Proteomes" id="UP000011682">
    <property type="component" value="Unassembled WGS sequence"/>
</dbReference>